<evidence type="ECO:0000256" key="1">
    <source>
        <dbReference type="ARBA" id="ARBA00004340"/>
    </source>
</evidence>
<feature type="compositionally biased region" description="Low complexity" evidence="13">
    <location>
        <begin position="70"/>
        <end position="124"/>
    </location>
</feature>
<keyword evidence="6 12" id="KW-0106">Calcium</keyword>
<dbReference type="InterPro" id="IPR018252">
    <property type="entry name" value="Annexin_repeat_CS"/>
</dbReference>
<comment type="function">
    <text evidence="9">Involved in reproduction of the worm. Involved in host-parasite interaction. Delivered into the host cell by means of parasite exosomes. Binds to acidic phospholipid membranes in a calcium-dependent manner in vitro. Causes aggregation of liposomes in the presence of calcium, but not in its absence. Likely to promote membrane fusion. May provide structural integrity within the tegument.</text>
</comment>
<dbReference type="Proteomes" id="UP000663879">
    <property type="component" value="Unassembled WGS sequence"/>
</dbReference>
<evidence type="ECO:0000256" key="11">
    <source>
        <dbReference type="ARBA" id="ARBA00077076"/>
    </source>
</evidence>
<dbReference type="PANTHER" id="PTHR10502">
    <property type="entry name" value="ANNEXIN"/>
    <property type="match status" value="1"/>
</dbReference>
<dbReference type="GO" id="GO:0005576">
    <property type="term" value="C:extracellular region"/>
    <property type="evidence" value="ECO:0007669"/>
    <property type="project" value="UniProtKB-SubCell"/>
</dbReference>
<keyword evidence="8 12" id="KW-0111">Calcium/phospholipid-binding</keyword>
<keyword evidence="15" id="KW-1185">Reference proteome</keyword>
<dbReference type="GO" id="GO:0043657">
    <property type="term" value="C:host cell"/>
    <property type="evidence" value="ECO:0007669"/>
    <property type="project" value="UniProtKB-SubCell"/>
</dbReference>
<comment type="domain">
    <text evidence="12">A pair of annexin repeats may form one binding site for calcium and phospholipid.</text>
</comment>
<comment type="similarity">
    <text evidence="3 12">Belongs to the annexin family.</text>
</comment>
<evidence type="ECO:0000313" key="14">
    <source>
        <dbReference type="EMBL" id="CAF0853823.1"/>
    </source>
</evidence>
<evidence type="ECO:0000256" key="4">
    <source>
        <dbReference type="ARBA" id="ARBA00022723"/>
    </source>
</evidence>
<evidence type="ECO:0000256" key="6">
    <source>
        <dbReference type="ARBA" id="ARBA00022837"/>
    </source>
</evidence>
<evidence type="ECO:0000313" key="15">
    <source>
        <dbReference type="Proteomes" id="UP000663879"/>
    </source>
</evidence>
<gene>
    <name evidence="14" type="ORF">OXX778_LOCUS9090</name>
</gene>
<comment type="subcellular location">
    <subcellularLocation>
        <location evidence="1">Host cell</location>
    </subcellularLocation>
    <subcellularLocation>
        <location evidence="2">Secreted</location>
        <location evidence="2">Extracellular exosome</location>
    </subcellularLocation>
    <subcellularLocation>
        <location evidence="10">Tegument</location>
    </subcellularLocation>
</comment>
<dbReference type="GO" id="GO:0012506">
    <property type="term" value="C:vesicle membrane"/>
    <property type="evidence" value="ECO:0007669"/>
    <property type="project" value="TreeGrafter"/>
</dbReference>
<dbReference type="PROSITE" id="PS51897">
    <property type="entry name" value="ANNEXIN_2"/>
    <property type="match status" value="4"/>
</dbReference>
<dbReference type="GO" id="GO:0001786">
    <property type="term" value="F:phosphatidylserine binding"/>
    <property type="evidence" value="ECO:0007669"/>
    <property type="project" value="TreeGrafter"/>
</dbReference>
<sequence length="489" mass="54633">MYPNYPNQGGYPTQPPFGNFSNQPNPIGFHDNNMSGGPSYPYPSNSSYPSQPGSGFPVFPSGQTGYPGSQPNYPGGQSQYPQQGYPQPSGFPQSHSGYPQQQGFPGSQPGYPGSQPGFPTQPSFPNQPPPNPGYLPAHIVSNPNFQPDQFYGGPNPNQNFAQGAPYQNQPISQNPSLRPFQPFNPSDDAHKLYKAMKGFGTDETTLIDVLCRRTWQQRQEIAHAFKTGYGKDLLKNIKDETKGNFELVFKALLYTPSQLEAHDVKKSIERAGTDEEALVDVICTKTNSEMMQLKAAYQQMYHGNLEKDVGSDASGYFKRFLVSLMASHRSENPPDYQRAAQQARALYSAGEKRIGTNEVEFNRIFASESFAQLRLIFDEYYKLTGHDIDKALKTEMSGDVERAFLAIAQIARNPALYYAKRLHETMACAGTKDRSLIRLIVLRSEIDMLNIKSEYQRKYGKTLEQSIKSDCSGDYKRALLCLVGDPNWR</sequence>
<dbReference type="FunFam" id="1.10.220.10:FF:000002">
    <property type="entry name" value="Annexin"/>
    <property type="match status" value="1"/>
</dbReference>
<dbReference type="EMBL" id="CAJNOC010001312">
    <property type="protein sequence ID" value="CAF0853823.1"/>
    <property type="molecule type" value="Genomic_DNA"/>
</dbReference>
<feature type="compositionally biased region" description="Polar residues" evidence="13">
    <location>
        <begin position="155"/>
        <end position="165"/>
    </location>
</feature>
<feature type="compositionally biased region" description="Low complexity" evidence="13">
    <location>
        <begin position="35"/>
        <end position="55"/>
    </location>
</feature>
<dbReference type="GO" id="GO:0005544">
    <property type="term" value="F:calcium-dependent phospholipid binding"/>
    <property type="evidence" value="ECO:0007669"/>
    <property type="project" value="UniProtKB-KW"/>
</dbReference>
<keyword evidence="7 12" id="KW-0041">Annexin</keyword>
<dbReference type="GO" id="GO:0005509">
    <property type="term" value="F:calcium ion binding"/>
    <property type="evidence" value="ECO:0007669"/>
    <property type="project" value="InterPro"/>
</dbReference>
<evidence type="ECO:0000256" key="5">
    <source>
        <dbReference type="ARBA" id="ARBA00022737"/>
    </source>
</evidence>
<dbReference type="FunFam" id="1.10.220.10:FF:000004">
    <property type="entry name" value="Annexin"/>
    <property type="match status" value="1"/>
</dbReference>
<dbReference type="GO" id="GO:0005634">
    <property type="term" value="C:nucleus"/>
    <property type="evidence" value="ECO:0007669"/>
    <property type="project" value="TreeGrafter"/>
</dbReference>
<dbReference type="FunFam" id="1.10.220.10:FF:000001">
    <property type="entry name" value="Annexin"/>
    <property type="match status" value="1"/>
</dbReference>
<feature type="compositionally biased region" description="Polar residues" evidence="13">
    <location>
        <begin position="1"/>
        <end position="11"/>
    </location>
</feature>
<dbReference type="SUPFAM" id="SSF47874">
    <property type="entry name" value="Annexin"/>
    <property type="match status" value="1"/>
</dbReference>
<dbReference type="SMART" id="SM00335">
    <property type="entry name" value="ANX"/>
    <property type="match status" value="4"/>
</dbReference>
<name>A0A813WPW2_9BILA</name>
<dbReference type="Gene3D" id="1.10.220.10">
    <property type="entry name" value="Annexin"/>
    <property type="match status" value="4"/>
</dbReference>
<dbReference type="OrthoDB" id="37886at2759"/>
<dbReference type="PRINTS" id="PR00196">
    <property type="entry name" value="ANNEXIN"/>
</dbReference>
<evidence type="ECO:0000256" key="3">
    <source>
        <dbReference type="ARBA" id="ARBA00007831"/>
    </source>
</evidence>
<keyword evidence="4" id="KW-0479">Metal-binding</keyword>
<reference evidence="14" key="1">
    <citation type="submission" date="2021-02" db="EMBL/GenBank/DDBJ databases">
        <authorList>
            <person name="Nowell W R."/>
        </authorList>
    </citation>
    <scope>NUCLEOTIDE SEQUENCE</scope>
    <source>
        <strain evidence="14">Ploen Becks lab</strain>
    </source>
</reference>
<feature type="region of interest" description="Disordered" evidence="13">
    <location>
        <begin position="1"/>
        <end position="165"/>
    </location>
</feature>
<dbReference type="Pfam" id="PF00191">
    <property type="entry name" value="Annexin"/>
    <property type="match status" value="4"/>
</dbReference>
<dbReference type="FunFam" id="1.10.220.10:FF:000005">
    <property type="entry name" value="Annexin"/>
    <property type="match status" value="1"/>
</dbReference>
<evidence type="ECO:0000256" key="9">
    <source>
        <dbReference type="ARBA" id="ARBA00059330"/>
    </source>
</evidence>
<accession>A0A813WPW2</accession>
<evidence type="ECO:0000256" key="2">
    <source>
        <dbReference type="ARBA" id="ARBA00004550"/>
    </source>
</evidence>
<dbReference type="GO" id="GO:0005886">
    <property type="term" value="C:plasma membrane"/>
    <property type="evidence" value="ECO:0007669"/>
    <property type="project" value="TreeGrafter"/>
</dbReference>
<dbReference type="AlphaFoldDB" id="A0A813WPW2"/>
<comment type="caution">
    <text evidence="14">The sequence shown here is derived from an EMBL/GenBank/DDBJ whole genome shotgun (WGS) entry which is preliminary data.</text>
</comment>
<evidence type="ECO:0000256" key="10">
    <source>
        <dbReference type="ARBA" id="ARBA00060393"/>
    </source>
</evidence>
<dbReference type="PROSITE" id="PS00223">
    <property type="entry name" value="ANNEXIN_1"/>
    <property type="match status" value="2"/>
</dbReference>
<dbReference type="GO" id="GO:0005737">
    <property type="term" value="C:cytoplasm"/>
    <property type="evidence" value="ECO:0007669"/>
    <property type="project" value="TreeGrafter"/>
</dbReference>
<keyword evidence="5 12" id="KW-0677">Repeat</keyword>
<evidence type="ECO:0000256" key="7">
    <source>
        <dbReference type="ARBA" id="ARBA00023216"/>
    </source>
</evidence>
<evidence type="ECO:0000256" key="12">
    <source>
        <dbReference type="RuleBase" id="RU003540"/>
    </source>
</evidence>
<proteinExistence type="inferred from homology"/>
<evidence type="ECO:0000256" key="8">
    <source>
        <dbReference type="ARBA" id="ARBA00023302"/>
    </source>
</evidence>
<dbReference type="InterPro" id="IPR037104">
    <property type="entry name" value="Annexin_sf"/>
</dbReference>
<evidence type="ECO:0000256" key="13">
    <source>
        <dbReference type="SAM" id="MobiDB-lite"/>
    </source>
</evidence>
<protein>
    <recommendedName>
        <fullName evidence="11 12">Annexin</fullName>
    </recommendedName>
</protein>
<dbReference type="InterPro" id="IPR001464">
    <property type="entry name" value="Annexin"/>
</dbReference>
<dbReference type="InterPro" id="IPR018502">
    <property type="entry name" value="Annexin_repeat"/>
</dbReference>
<organism evidence="14 15">
    <name type="scientific">Brachionus calyciflorus</name>
    <dbReference type="NCBI Taxonomy" id="104777"/>
    <lineage>
        <taxon>Eukaryota</taxon>
        <taxon>Metazoa</taxon>
        <taxon>Spiralia</taxon>
        <taxon>Gnathifera</taxon>
        <taxon>Rotifera</taxon>
        <taxon>Eurotatoria</taxon>
        <taxon>Monogononta</taxon>
        <taxon>Pseudotrocha</taxon>
        <taxon>Ploima</taxon>
        <taxon>Brachionidae</taxon>
        <taxon>Brachionus</taxon>
    </lineage>
</organism>
<dbReference type="PANTHER" id="PTHR10502:SF102">
    <property type="entry name" value="ANNEXIN B11"/>
    <property type="match status" value="1"/>
</dbReference>